<comment type="caution">
    <text evidence="5">The sequence shown here is derived from an EMBL/GenBank/DDBJ whole genome shotgun (WGS) entry which is preliminary data.</text>
</comment>
<sequence>MSRYERWNALLELLAEDGRLEVEETAERLDVSAATIRRDLDQLAKQQMLTRTRGGAVAHNVSYDLPLRYKTARHATQKQLIAQAAAELVTPGSVVGLNGGTTTTEVARALAVRSDPPQGEKRSAFTVVTNALNIANELAVRPHVKIVVTGGVARPQSYELIGPLAAGVLGELTLDIAVLGVDGIEPATGASAHHEGEASTNRLLAERADQVVVVADSSKVGRRAFARICGPDRIDVLVTDSGVDEAAVAEFTDAGVRVITA</sequence>
<dbReference type="EMBL" id="MLCF01000064">
    <property type="protein sequence ID" value="OIV37090.1"/>
    <property type="molecule type" value="Genomic_DNA"/>
</dbReference>
<feature type="domain" description="HTH deoR-type" evidence="4">
    <location>
        <begin position="3"/>
        <end position="58"/>
    </location>
</feature>
<name>A0A1J7CBR0_9ACTN</name>
<dbReference type="InterPro" id="IPR050313">
    <property type="entry name" value="Carb_Metab_HTH_regulators"/>
</dbReference>
<evidence type="ECO:0000313" key="6">
    <source>
        <dbReference type="Proteomes" id="UP000243342"/>
    </source>
</evidence>
<protein>
    <submittedName>
        <fullName evidence="5">Alkaline phosphatase</fullName>
    </submittedName>
</protein>
<dbReference type="PANTHER" id="PTHR30363">
    <property type="entry name" value="HTH-TYPE TRANSCRIPTIONAL REGULATOR SRLR-RELATED"/>
    <property type="match status" value="1"/>
</dbReference>
<evidence type="ECO:0000259" key="4">
    <source>
        <dbReference type="PROSITE" id="PS51000"/>
    </source>
</evidence>
<dbReference type="STRING" id="1428644.BIV57_12985"/>
<organism evidence="5 6">
    <name type="scientific">Mangrovactinospora gilvigrisea</name>
    <dbReference type="NCBI Taxonomy" id="1428644"/>
    <lineage>
        <taxon>Bacteria</taxon>
        <taxon>Bacillati</taxon>
        <taxon>Actinomycetota</taxon>
        <taxon>Actinomycetes</taxon>
        <taxon>Kitasatosporales</taxon>
        <taxon>Streptomycetaceae</taxon>
        <taxon>Mangrovactinospora</taxon>
    </lineage>
</organism>
<dbReference type="RefSeq" id="WP_071656991.1">
    <property type="nucleotide sequence ID" value="NZ_MLCF01000064.1"/>
</dbReference>
<gene>
    <name evidence="5" type="ORF">BIV57_12985</name>
</gene>
<evidence type="ECO:0000313" key="5">
    <source>
        <dbReference type="EMBL" id="OIV37090.1"/>
    </source>
</evidence>
<keyword evidence="3" id="KW-0804">Transcription</keyword>
<dbReference type="OrthoDB" id="7688673at2"/>
<dbReference type="Gene3D" id="1.10.10.10">
    <property type="entry name" value="Winged helix-like DNA-binding domain superfamily/Winged helix DNA-binding domain"/>
    <property type="match status" value="1"/>
</dbReference>
<accession>A0A1J7CBR0</accession>
<dbReference type="SMART" id="SM00420">
    <property type="entry name" value="HTH_DEOR"/>
    <property type="match status" value="1"/>
</dbReference>
<dbReference type="PRINTS" id="PR00037">
    <property type="entry name" value="HTHLACR"/>
</dbReference>
<dbReference type="Gene3D" id="3.40.50.1360">
    <property type="match status" value="1"/>
</dbReference>
<keyword evidence="6" id="KW-1185">Reference proteome</keyword>
<dbReference type="PROSITE" id="PS00894">
    <property type="entry name" value="HTH_DEOR_1"/>
    <property type="match status" value="1"/>
</dbReference>
<evidence type="ECO:0000256" key="1">
    <source>
        <dbReference type="ARBA" id="ARBA00023015"/>
    </source>
</evidence>
<dbReference type="Pfam" id="PF08220">
    <property type="entry name" value="HTH_DeoR"/>
    <property type="match status" value="1"/>
</dbReference>
<dbReference type="GO" id="GO:0003700">
    <property type="term" value="F:DNA-binding transcription factor activity"/>
    <property type="evidence" value="ECO:0007669"/>
    <property type="project" value="InterPro"/>
</dbReference>
<dbReference type="InterPro" id="IPR036388">
    <property type="entry name" value="WH-like_DNA-bd_sf"/>
</dbReference>
<dbReference type="AlphaFoldDB" id="A0A1J7CBR0"/>
<dbReference type="SMART" id="SM01134">
    <property type="entry name" value="DeoRC"/>
    <property type="match status" value="1"/>
</dbReference>
<dbReference type="PROSITE" id="PS51000">
    <property type="entry name" value="HTH_DEOR_2"/>
    <property type="match status" value="1"/>
</dbReference>
<dbReference type="Pfam" id="PF00455">
    <property type="entry name" value="DeoRC"/>
    <property type="match status" value="1"/>
</dbReference>
<dbReference type="SUPFAM" id="SSF46785">
    <property type="entry name" value="Winged helix' DNA-binding domain"/>
    <property type="match status" value="1"/>
</dbReference>
<dbReference type="Proteomes" id="UP000243342">
    <property type="component" value="Unassembled WGS sequence"/>
</dbReference>
<dbReference type="InterPro" id="IPR014036">
    <property type="entry name" value="DeoR-like_C"/>
</dbReference>
<dbReference type="PANTHER" id="PTHR30363:SF44">
    <property type="entry name" value="AGA OPERON TRANSCRIPTIONAL REPRESSOR-RELATED"/>
    <property type="match status" value="1"/>
</dbReference>
<keyword evidence="2" id="KW-0238">DNA-binding</keyword>
<proteinExistence type="predicted"/>
<dbReference type="InterPro" id="IPR018356">
    <property type="entry name" value="Tscrpt_reg_HTH_DeoR_CS"/>
</dbReference>
<evidence type="ECO:0000256" key="2">
    <source>
        <dbReference type="ARBA" id="ARBA00023125"/>
    </source>
</evidence>
<keyword evidence="1" id="KW-0805">Transcription regulation</keyword>
<dbReference type="SUPFAM" id="SSF100950">
    <property type="entry name" value="NagB/RpiA/CoA transferase-like"/>
    <property type="match status" value="1"/>
</dbReference>
<dbReference type="InterPro" id="IPR036390">
    <property type="entry name" value="WH_DNA-bd_sf"/>
</dbReference>
<dbReference type="InterPro" id="IPR001034">
    <property type="entry name" value="DeoR_HTH"/>
</dbReference>
<dbReference type="GO" id="GO:0003677">
    <property type="term" value="F:DNA binding"/>
    <property type="evidence" value="ECO:0007669"/>
    <property type="project" value="UniProtKB-KW"/>
</dbReference>
<reference evidence="5 6" key="1">
    <citation type="submission" date="2016-10" db="EMBL/GenBank/DDBJ databases">
        <title>Genome sequence of Streptomyces gilvigriseus MUSC 26.</title>
        <authorList>
            <person name="Lee L.-H."/>
            <person name="Ser H.-L."/>
        </authorList>
    </citation>
    <scope>NUCLEOTIDE SEQUENCE [LARGE SCALE GENOMIC DNA]</scope>
    <source>
        <strain evidence="5 6">MUSC 26</strain>
    </source>
</reference>
<evidence type="ECO:0000256" key="3">
    <source>
        <dbReference type="ARBA" id="ARBA00023163"/>
    </source>
</evidence>
<dbReference type="InterPro" id="IPR037171">
    <property type="entry name" value="NagB/RpiA_transferase-like"/>
</dbReference>